<dbReference type="InterPro" id="IPR011990">
    <property type="entry name" value="TPR-like_helical_dom_sf"/>
</dbReference>
<sequence length="213" mass="23844">MSNQAYPKGFVRKDMFFVVVFFALSLGFAAGVITGSMYNPPRPQMQAAQGMGQMPPQQMPPQQMPPQAGPGGMTEAERTRLLALETDVTKRPGDVAALNNLGHFYFDHGMPQKAVETYRKSLEINDNQPDIWTDKGVMHRELKDYEQSLASFEKAIALNPKHEHARFNRGVVLIFDLDRKEEGLAAWRELLAMNPNVRAPNGQLLSDIIASMQ</sequence>
<dbReference type="PANTHER" id="PTHR44943:SF8">
    <property type="entry name" value="TPR REPEAT-CONTAINING PROTEIN MJ0263"/>
    <property type="match status" value="1"/>
</dbReference>
<proteinExistence type="predicted"/>
<dbReference type="PROSITE" id="PS50005">
    <property type="entry name" value="TPR"/>
    <property type="match status" value="2"/>
</dbReference>
<name>S7T512_9BACT</name>
<keyword evidence="2 3" id="KW-0802">TPR repeat</keyword>
<dbReference type="PROSITE" id="PS50293">
    <property type="entry name" value="TPR_REGION"/>
    <property type="match status" value="1"/>
</dbReference>
<dbReference type="SMART" id="SM00028">
    <property type="entry name" value="TPR"/>
    <property type="match status" value="3"/>
</dbReference>
<evidence type="ECO:0000256" key="3">
    <source>
        <dbReference type="PROSITE-ProRule" id="PRU00339"/>
    </source>
</evidence>
<feature type="repeat" description="TPR" evidence="3">
    <location>
        <begin position="129"/>
        <end position="162"/>
    </location>
</feature>
<dbReference type="EMBL" id="ATHI01000028">
    <property type="protein sequence ID" value="EPR31590.1"/>
    <property type="molecule type" value="Genomic_DNA"/>
</dbReference>
<evidence type="ECO:0000256" key="2">
    <source>
        <dbReference type="ARBA" id="ARBA00022803"/>
    </source>
</evidence>
<gene>
    <name evidence="5" type="ORF">dsat_0914</name>
</gene>
<dbReference type="OrthoDB" id="5338908at2"/>
<dbReference type="Proteomes" id="UP000014975">
    <property type="component" value="Unassembled WGS sequence"/>
</dbReference>
<feature type="compositionally biased region" description="Low complexity" evidence="4">
    <location>
        <begin position="45"/>
        <end position="56"/>
    </location>
</feature>
<protein>
    <submittedName>
        <fullName evidence="5">Tetratricopeptide repeat-containing protein</fullName>
    </submittedName>
</protein>
<dbReference type="RefSeq" id="WP_020887611.1">
    <property type="nucleotide sequence ID" value="NZ_ATHI01000028.1"/>
</dbReference>
<dbReference type="STRING" id="1121439.dsat_0914"/>
<dbReference type="SUPFAM" id="SSF48452">
    <property type="entry name" value="TPR-like"/>
    <property type="match status" value="1"/>
</dbReference>
<accession>S7T512</accession>
<reference evidence="5 6" key="1">
    <citation type="journal article" date="2013" name="Genome Announc.">
        <title>Draft genome sequences for three mercury-methylating, sulfate-reducing bacteria.</title>
        <authorList>
            <person name="Brown S.D."/>
            <person name="Hurt R.A.Jr."/>
            <person name="Gilmour C.C."/>
            <person name="Elias D.A."/>
        </authorList>
    </citation>
    <scope>NUCLEOTIDE SEQUENCE [LARGE SCALE GENOMIC DNA]</scope>
    <source>
        <strain evidence="5 6">DSM 16529</strain>
    </source>
</reference>
<organism evidence="5 6">
    <name type="scientific">Alkalidesulfovibrio alkalitolerans DSM 16529</name>
    <dbReference type="NCBI Taxonomy" id="1121439"/>
    <lineage>
        <taxon>Bacteria</taxon>
        <taxon>Pseudomonadati</taxon>
        <taxon>Thermodesulfobacteriota</taxon>
        <taxon>Desulfovibrionia</taxon>
        <taxon>Desulfovibrionales</taxon>
        <taxon>Desulfovibrionaceae</taxon>
        <taxon>Alkalidesulfovibrio</taxon>
    </lineage>
</organism>
<dbReference type="PATRIC" id="fig|1121439.3.peg.2283"/>
<dbReference type="InterPro" id="IPR019734">
    <property type="entry name" value="TPR_rpt"/>
</dbReference>
<evidence type="ECO:0000313" key="5">
    <source>
        <dbReference type="EMBL" id="EPR31590.1"/>
    </source>
</evidence>
<keyword evidence="1" id="KW-0677">Repeat</keyword>
<feature type="compositionally biased region" description="Pro residues" evidence="4">
    <location>
        <begin position="57"/>
        <end position="68"/>
    </location>
</feature>
<dbReference type="InterPro" id="IPR051685">
    <property type="entry name" value="Ycf3/AcsC/BcsC/TPR_MFPF"/>
</dbReference>
<keyword evidence="6" id="KW-1185">Reference proteome</keyword>
<dbReference type="Gene3D" id="1.25.40.10">
    <property type="entry name" value="Tetratricopeptide repeat domain"/>
    <property type="match status" value="1"/>
</dbReference>
<feature type="region of interest" description="Disordered" evidence="4">
    <location>
        <begin position="45"/>
        <end position="73"/>
    </location>
</feature>
<comment type="caution">
    <text evidence="5">The sequence shown here is derived from an EMBL/GenBank/DDBJ whole genome shotgun (WGS) entry which is preliminary data.</text>
</comment>
<dbReference type="eggNOG" id="COG0457">
    <property type="taxonomic scope" value="Bacteria"/>
</dbReference>
<evidence type="ECO:0000256" key="4">
    <source>
        <dbReference type="SAM" id="MobiDB-lite"/>
    </source>
</evidence>
<dbReference type="PANTHER" id="PTHR44943">
    <property type="entry name" value="CELLULOSE SYNTHASE OPERON PROTEIN C"/>
    <property type="match status" value="1"/>
</dbReference>
<feature type="repeat" description="TPR" evidence="3">
    <location>
        <begin position="95"/>
        <end position="128"/>
    </location>
</feature>
<dbReference type="Pfam" id="PF00515">
    <property type="entry name" value="TPR_1"/>
    <property type="match status" value="2"/>
</dbReference>
<evidence type="ECO:0000313" key="6">
    <source>
        <dbReference type="Proteomes" id="UP000014975"/>
    </source>
</evidence>
<evidence type="ECO:0000256" key="1">
    <source>
        <dbReference type="ARBA" id="ARBA00022737"/>
    </source>
</evidence>
<dbReference type="AlphaFoldDB" id="S7T512"/>